<feature type="transmembrane region" description="Helical" evidence="2">
    <location>
        <begin position="230"/>
        <end position="248"/>
    </location>
</feature>
<reference evidence="4 5" key="1">
    <citation type="submission" date="2021-03" db="EMBL/GenBank/DDBJ databases">
        <title>Enterococcal diversity collection.</title>
        <authorList>
            <person name="Gilmore M.S."/>
            <person name="Schwartzman J."/>
            <person name="Van Tyne D."/>
            <person name="Martin M."/>
            <person name="Earl A.M."/>
            <person name="Manson A.L."/>
            <person name="Straub T."/>
            <person name="Salamzade R."/>
            <person name="Saavedra J."/>
            <person name="Lebreton F."/>
            <person name="Prichula J."/>
            <person name="Schaufler K."/>
            <person name="Gaca A."/>
            <person name="Sgardioli B."/>
            <person name="Wagenaar J."/>
            <person name="Strong T."/>
        </authorList>
    </citation>
    <scope>NUCLEOTIDE SEQUENCE [LARGE SCALE GENOMIC DNA]</scope>
    <source>
        <strain evidence="4 5">669A</strain>
    </source>
</reference>
<gene>
    <name evidence="4" type="ORF">JZO70_16805</name>
</gene>
<evidence type="ECO:0000256" key="1">
    <source>
        <dbReference type="SAM" id="MobiDB-lite"/>
    </source>
</evidence>
<feature type="signal peptide" evidence="3">
    <location>
        <begin position="1"/>
        <end position="27"/>
    </location>
</feature>
<comment type="caution">
    <text evidence="4">The sequence shown here is derived from an EMBL/GenBank/DDBJ whole genome shotgun (WGS) entry which is preliminary data.</text>
</comment>
<proteinExistence type="predicted"/>
<dbReference type="Proteomes" id="UP000664601">
    <property type="component" value="Unassembled WGS sequence"/>
</dbReference>
<keyword evidence="5" id="KW-1185">Reference proteome</keyword>
<keyword evidence="2" id="KW-0812">Transmembrane</keyword>
<protein>
    <submittedName>
        <fullName evidence="4">LPXTG cell wall anchor domain-containing protein</fullName>
    </submittedName>
</protein>
<dbReference type="EMBL" id="JAFREM010000028">
    <property type="protein sequence ID" value="MBO1307837.1"/>
    <property type="molecule type" value="Genomic_DNA"/>
</dbReference>
<name>A0ABS3LDY0_9ENTE</name>
<feature type="compositionally biased region" description="Low complexity" evidence="1">
    <location>
        <begin position="184"/>
        <end position="200"/>
    </location>
</feature>
<keyword evidence="2" id="KW-1133">Transmembrane helix</keyword>
<keyword evidence="2" id="KW-0472">Membrane</keyword>
<feature type="chain" id="PRO_5047211742" evidence="3">
    <location>
        <begin position="28"/>
        <end position="258"/>
    </location>
</feature>
<evidence type="ECO:0000256" key="3">
    <source>
        <dbReference type="SAM" id="SignalP"/>
    </source>
</evidence>
<sequence length="258" mass="28333">MRSVVIVCTLIISVLFLQTTEPLEAFAASSLPSGVVIGDDSGLYATSEGEYFIDIPEAVAGESYEKEITIRCLDVEEPFELGLLVNKVTSKGSIDFNEYMTMTLTLDGEQLYKGPILGDGTTDWSLEPLVLGVCEYGTDHMLDVHIEMAKGLSVTQFKEASELLFQWTFVATKNQPEPTKPTEEPTVPSEEPIPTTPSKELPSTAPAPKSPVAALIDRLLPKTGEDVENALLKMVAGIWLVIIAIVLWKRRKDREEES</sequence>
<evidence type="ECO:0000313" key="4">
    <source>
        <dbReference type="EMBL" id="MBO1307837.1"/>
    </source>
</evidence>
<organism evidence="4 5">
    <name type="scientific">Candidatus Enterococcus moelleringii</name>
    <dbReference type="NCBI Taxonomy" id="2815325"/>
    <lineage>
        <taxon>Bacteria</taxon>
        <taxon>Bacillati</taxon>
        <taxon>Bacillota</taxon>
        <taxon>Bacilli</taxon>
        <taxon>Lactobacillales</taxon>
        <taxon>Enterococcaceae</taxon>
        <taxon>Enterococcus</taxon>
    </lineage>
</organism>
<evidence type="ECO:0000313" key="5">
    <source>
        <dbReference type="Proteomes" id="UP000664601"/>
    </source>
</evidence>
<accession>A0ABS3LDY0</accession>
<feature type="region of interest" description="Disordered" evidence="1">
    <location>
        <begin position="174"/>
        <end position="208"/>
    </location>
</feature>
<evidence type="ECO:0000256" key="2">
    <source>
        <dbReference type="SAM" id="Phobius"/>
    </source>
</evidence>
<keyword evidence="3" id="KW-0732">Signal</keyword>